<reference evidence="4" key="1">
    <citation type="submission" date="2014-08" db="EMBL/GenBank/DDBJ databases">
        <authorList>
            <person name="Murali S."/>
            <person name="Richards S."/>
            <person name="Bandaranaike D."/>
            <person name="Bellair M."/>
            <person name="Blankenburg K."/>
            <person name="Chao H."/>
            <person name="Dinh H."/>
            <person name="Doddapaneni H."/>
            <person name="Dugan-Rocha S."/>
            <person name="Elkadiri S."/>
            <person name="Gnanaolivu R."/>
            <person name="Hughes D."/>
            <person name="Lee S."/>
            <person name="Li M."/>
            <person name="Ming W."/>
            <person name="Munidasa M."/>
            <person name="Muniz J."/>
            <person name="Nguyen L."/>
            <person name="Osuji N."/>
            <person name="Pu L.-L."/>
            <person name="Puazo M."/>
            <person name="Skinner E."/>
            <person name="Qu C."/>
            <person name="Quiroz J."/>
            <person name="Raj R."/>
            <person name="Weissenberger G."/>
            <person name="Xin Y."/>
            <person name="Zou X."/>
            <person name="Han Y."/>
            <person name="Worley K."/>
            <person name="Muzny D."/>
            <person name="Gibbs R."/>
        </authorList>
    </citation>
    <scope>NUCLEOTIDE SEQUENCE</scope>
    <source>
        <strain evidence="4">HAZT.00-mixed</strain>
        <tissue evidence="4">Whole organism</tissue>
    </source>
</reference>
<dbReference type="GO" id="GO:0005524">
    <property type="term" value="F:ATP binding"/>
    <property type="evidence" value="ECO:0007669"/>
    <property type="project" value="UniProtKB-KW"/>
</dbReference>
<dbReference type="InterPro" id="IPR013126">
    <property type="entry name" value="Hsp_70_fam"/>
</dbReference>
<reference evidence="4" key="2">
    <citation type="journal article" date="2018" name="Environ. Sci. Technol.">
        <title>The Toxicogenome of Hyalella azteca: A Model for Sediment Ecotoxicology and Evolutionary Toxicology.</title>
        <authorList>
            <person name="Poynton H.C."/>
            <person name="Hasenbein S."/>
            <person name="Benoit J.B."/>
            <person name="Sepulveda M.S."/>
            <person name="Poelchau M.F."/>
            <person name="Hughes D.S.T."/>
            <person name="Murali S.C."/>
            <person name="Chen S."/>
            <person name="Glastad K.M."/>
            <person name="Goodisman M.A.D."/>
            <person name="Werren J.H."/>
            <person name="Vineis J.H."/>
            <person name="Bowen J.L."/>
            <person name="Friedrich M."/>
            <person name="Jones J."/>
            <person name="Robertson H.M."/>
            <person name="Feyereisen R."/>
            <person name="Mechler-Hickson A."/>
            <person name="Mathers N."/>
            <person name="Lee C.E."/>
            <person name="Colbourne J.K."/>
            <person name="Biales A."/>
            <person name="Johnston J.S."/>
            <person name="Wellborn G.A."/>
            <person name="Rosendale A.J."/>
            <person name="Cridge A.G."/>
            <person name="Munoz-Torres M.C."/>
            <person name="Bain P.A."/>
            <person name="Manny A.R."/>
            <person name="Major K.M."/>
            <person name="Lambert F.N."/>
            <person name="Vulpe C.D."/>
            <person name="Tuck P."/>
            <person name="Blalock B.J."/>
            <person name="Lin Y.Y."/>
            <person name="Smith M.E."/>
            <person name="Ochoa-Acuna H."/>
            <person name="Chen M.M."/>
            <person name="Childers C.P."/>
            <person name="Qu J."/>
            <person name="Dugan S."/>
            <person name="Lee S.L."/>
            <person name="Chao H."/>
            <person name="Dinh H."/>
            <person name="Han Y."/>
            <person name="Doddapaneni H."/>
            <person name="Worley K.C."/>
            <person name="Muzny D.M."/>
            <person name="Gibbs R.A."/>
            <person name="Richards S."/>
        </authorList>
    </citation>
    <scope>NUCLEOTIDE SEQUENCE</scope>
    <source>
        <strain evidence="4">HAZT.00-mixed</strain>
        <tissue evidence="4">Whole organism</tissue>
    </source>
</reference>
<gene>
    <name evidence="4" type="ORF">HAZT_HAZT008223</name>
</gene>
<dbReference type="EMBL" id="JQDR03001310">
    <property type="protein sequence ID" value="KAA0203610.1"/>
    <property type="molecule type" value="Genomic_DNA"/>
</dbReference>
<organism evidence="4">
    <name type="scientific">Hyalella azteca</name>
    <name type="common">Amphipod</name>
    <dbReference type="NCBI Taxonomy" id="294128"/>
    <lineage>
        <taxon>Eukaryota</taxon>
        <taxon>Metazoa</taxon>
        <taxon>Ecdysozoa</taxon>
        <taxon>Arthropoda</taxon>
        <taxon>Crustacea</taxon>
        <taxon>Multicrustacea</taxon>
        <taxon>Malacostraca</taxon>
        <taxon>Eumalacostraca</taxon>
        <taxon>Peracarida</taxon>
        <taxon>Amphipoda</taxon>
        <taxon>Senticaudata</taxon>
        <taxon>Talitrida</taxon>
        <taxon>Talitroidea</taxon>
        <taxon>Hyalellidae</taxon>
        <taxon>Hyalella</taxon>
    </lineage>
</organism>
<evidence type="ECO:0000256" key="2">
    <source>
        <dbReference type="ARBA" id="ARBA00022741"/>
    </source>
</evidence>
<comment type="similarity">
    <text evidence="1">Belongs to the heat shock protein 70 family.</text>
</comment>
<dbReference type="AlphaFoldDB" id="A0A6A0HCU7"/>
<protein>
    <recommendedName>
        <fullName evidence="5">Integrase catalytic domain-containing protein</fullName>
    </recommendedName>
</protein>
<sequence>MGKGIDYSGAITVWEQSTSTKVYIALFTCMVTRAVHLAIVGRNSEDFLRAFIKFASRRSFPSIVYSDNAMNFEAKAQVLALTGQQVQEVVFPVPASFNQAERRALLEAVGIAGVKALNMSDFMMSARRLPVSPSWFSDDHFENMDHHLVCTQVNGFGHERSGAAAVHGTTWNNQEQPLSIRPIIGWDEKK</sequence>
<keyword evidence="2" id="KW-0547">Nucleotide-binding</keyword>
<dbReference type="InterPro" id="IPR036397">
    <property type="entry name" value="RNaseH_sf"/>
</dbReference>
<dbReference type="Pfam" id="PF00012">
    <property type="entry name" value="HSP70"/>
    <property type="match status" value="1"/>
</dbReference>
<accession>A0A6A0HCU7</accession>
<name>A0A6A0HCU7_HYAAZ</name>
<comment type="caution">
    <text evidence="4">The sequence shown here is derived from an EMBL/GenBank/DDBJ whole genome shotgun (WGS) entry which is preliminary data.</text>
</comment>
<evidence type="ECO:0008006" key="5">
    <source>
        <dbReference type="Google" id="ProtNLM"/>
    </source>
</evidence>
<reference evidence="4" key="3">
    <citation type="submission" date="2019-06" db="EMBL/GenBank/DDBJ databases">
        <authorList>
            <person name="Poynton C."/>
            <person name="Hasenbein S."/>
            <person name="Benoit J.B."/>
            <person name="Sepulveda M.S."/>
            <person name="Poelchau M.F."/>
            <person name="Murali S.C."/>
            <person name="Chen S."/>
            <person name="Glastad K.M."/>
            <person name="Werren J.H."/>
            <person name="Vineis J.H."/>
            <person name="Bowen J.L."/>
            <person name="Friedrich M."/>
            <person name="Jones J."/>
            <person name="Robertson H.M."/>
            <person name="Feyereisen R."/>
            <person name="Mechler-Hickson A."/>
            <person name="Mathers N."/>
            <person name="Lee C.E."/>
            <person name="Colbourne J.K."/>
            <person name="Biales A."/>
            <person name="Johnston J.S."/>
            <person name="Wellborn G.A."/>
            <person name="Rosendale A.J."/>
            <person name="Cridge A.G."/>
            <person name="Munoz-Torres M.C."/>
            <person name="Bain P.A."/>
            <person name="Manny A.R."/>
            <person name="Major K.M."/>
            <person name="Lambert F.N."/>
            <person name="Vulpe C.D."/>
            <person name="Tuck P."/>
            <person name="Blalock B.J."/>
            <person name="Lin Y.-Y."/>
            <person name="Smith M.E."/>
            <person name="Ochoa-Acuna H."/>
            <person name="Chen M.-J.M."/>
            <person name="Childers C.P."/>
            <person name="Qu J."/>
            <person name="Dugan S."/>
            <person name="Lee S.L."/>
            <person name="Chao H."/>
            <person name="Dinh H."/>
            <person name="Han Y."/>
            <person name="Doddapaneni H."/>
            <person name="Worley K.C."/>
            <person name="Muzny D.M."/>
            <person name="Gibbs R.A."/>
            <person name="Richards S."/>
        </authorList>
    </citation>
    <scope>NUCLEOTIDE SEQUENCE</scope>
    <source>
        <strain evidence="4">HAZT.00-mixed</strain>
        <tissue evidence="4">Whole organism</tissue>
    </source>
</reference>
<proteinExistence type="inferred from homology"/>
<evidence type="ECO:0000313" key="4">
    <source>
        <dbReference type="EMBL" id="KAA0203610.1"/>
    </source>
</evidence>
<evidence type="ECO:0000256" key="1">
    <source>
        <dbReference type="ARBA" id="ARBA00007381"/>
    </source>
</evidence>
<dbReference type="GO" id="GO:0140662">
    <property type="term" value="F:ATP-dependent protein folding chaperone"/>
    <property type="evidence" value="ECO:0007669"/>
    <property type="project" value="InterPro"/>
</dbReference>
<evidence type="ECO:0000256" key="3">
    <source>
        <dbReference type="ARBA" id="ARBA00022840"/>
    </source>
</evidence>
<dbReference type="InterPro" id="IPR043129">
    <property type="entry name" value="ATPase_NBD"/>
</dbReference>
<keyword evidence="3" id="KW-0067">ATP-binding</keyword>
<dbReference type="GO" id="GO:0003676">
    <property type="term" value="F:nucleic acid binding"/>
    <property type="evidence" value="ECO:0007669"/>
    <property type="project" value="InterPro"/>
</dbReference>
<dbReference type="Gene3D" id="3.30.420.10">
    <property type="entry name" value="Ribonuclease H-like superfamily/Ribonuclease H"/>
    <property type="match status" value="1"/>
</dbReference>
<dbReference type="Proteomes" id="UP000711488">
    <property type="component" value="Unassembled WGS sequence"/>
</dbReference>
<dbReference type="SUPFAM" id="SSF53067">
    <property type="entry name" value="Actin-like ATPase domain"/>
    <property type="match status" value="1"/>
</dbReference>